<gene>
    <name evidence="4" type="ORF">G9H71_21115</name>
</gene>
<reference evidence="4 5" key="1">
    <citation type="submission" date="2020-03" db="EMBL/GenBank/DDBJ databases">
        <title>Two novel Motilibacter sp.</title>
        <authorList>
            <person name="Liu S."/>
        </authorList>
    </citation>
    <scope>NUCLEOTIDE SEQUENCE [LARGE SCALE GENOMIC DNA]</scope>
    <source>
        <strain evidence="4 5">E257</strain>
    </source>
</reference>
<dbReference type="Pfam" id="PF00990">
    <property type="entry name" value="GGDEF"/>
    <property type="match status" value="1"/>
</dbReference>
<dbReference type="NCBIfam" id="TIGR00254">
    <property type="entry name" value="GGDEF"/>
    <property type="match status" value="1"/>
</dbReference>
<dbReference type="PROSITE" id="PS50887">
    <property type="entry name" value="GGDEF"/>
    <property type="match status" value="1"/>
</dbReference>
<dbReference type="SUPFAM" id="SSF141868">
    <property type="entry name" value="EAL domain-like"/>
    <property type="match status" value="1"/>
</dbReference>
<keyword evidence="5" id="KW-1185">Reference proteome</keyword>
<dbReference type="Gene3D" id="3.20.20.450">
    <property type="entry name" value="EAL domain"/>
    <property type="match status" value="1"/>
</dbReference>
<sequence length="839" mass="88621">MAVESATRAGEPVPVRLLSALMCAAALGLLALHVVDLPVPEADAYLPWWALAIAFACAEVFVVHLPTARSAHSHTLREVPAVLALAFASPDSYVTASLVGSGLVLLLRERQRGTKLMFNLGLYALEAAVAVSIYSALLGSADPAGPRGWIAALVALLVTDLLGATLVTLVIVLDGDGFEPAILREAVTSGFAAAIANTCAALLVVVVVTDRPAALPLLGALLAVLFVAYKVHADLARRYSRVDSLYRFVGSVGASVELDVAVGNVLEAARDLLGASRAELAILPGPGQQGIHVVLEADQLMRPLVGAQDAASWWAPALRGEPVIAGSPSGPDGPAEGTAMAAPVSTGGQTVGALLVSDRLFEGEAFRPEDLKMFEALAAHAAVTLQNARLVDRLRAEAAARDHEARHDPLTGLANRREFVKRVEAVVDHGRAAVLLVDLDEFKEVNDTLGHDAGDEALREMGRRLAYAAGGHVARLGGDEFAILLTGVDDAGTALARAADVLDVVRGAPVEVDGVRVFVGGTIGVALVPDHGRTGDELLANADIATQSARAAGVTVDLYEPGNEQARRRRLVLAAEMAGAIESGDVQPWFQPKALAQTGEVCAVEALVRWRHPVYGIVPPNEILAVAERTGQVRQLTDHVLESALQQAAAWADRGLDISVAVNITTLDLSDDDLPLVVDQLLRETGVPAHRLTLEITESGIMRDPERCLAVLHRLAAAGLHLSVDDFGTGYSSLAYLERLPLNEVKIDRSFVMRLADWKHDDTVIRFTVDLGHALGLSVVAEGVENAVVWERLAAIGVDVIQGYHLGRPTPAVELDGLLEERALRIDGPCPYVLEESAG</sequence>
<dbReference type="Gene3D" id="3.30.70.270">
    <property type="match status" value="1"/>
</dbReference>
<dbReference type="SMART" id="SM00267">
    <property type="entry name" value="GGDEF"/>
    <property type="match status" value="1"/>
</dbReference>
<feature type="transmembrane region" description="Helical" evidence="1">
    <location>
        <begin position="15"/>
        <end position="34"/>
    </location>
</feature>
<dbReference type="PANTHER" id="PTHR33121:SF71">
    <property type="entry name" value="OXYGEN SENSOR PROTEIN DOSP"/>
    <property type="match status" value="1"/>
</dbReference>
<evidence type="ECO:0000313" key="5">
    <source>
        <dbReference type="Proteomes" id="UP000800981"/>
    </source>
</evidence>
<feature type="transmembrane region" description="Helical" evidence="1">
    <location>
        <begin position="116"/>
        <end position="137"/>
    </location>
</feature>
<dbReference type="InterPro" id="IPR050706">
    <property type="entry name" value="Cyclic-di-GMP_PDE-like"/>
</dbReference>
<keyword evidence="1" id="KW-1133">Transmembrane helix</keyword>
<dbReference type="Pfam" id="PF00563">
    <property type="entry name" value="EAL"/>
    <property type="match status" value="1"/>
</dbReference>
<dbReference type="InterPro" id="IPR000160">
    <property type="entry name" value="GGDEF_dom"/>
</dbReference>
<dbReference type="Gene3D" id="3.30.450.40">
    <property type="match status" value="1"/>
</dbReference>
<proteinExistence type="predicted"/>
<feature type="transmembrane region" description="Helical" evidence="1">
    <location>
        <begin position="213"/>
        <end position="231"/>
    </location>
</feature>
<dbReference type="SUPFAM" id="SSF55073">
    <property type="entry name" value="Nucleotide cyclase"/>
    <property type="match status" value="1"/>
</dbReference>
<dbReference type="SMART" id="SM00065">
    <property type="entry name" value="GAF"/>
    <property type="match status" value="1"/>
</dbReference>
<keyword evidence="1" id="KW-0812">Transmembrane</keyword>
<comment type="caution">
    <text evidence="4">The sequence shown here is derived from an EMBL/GenBank/DDBJ whole genome shotgun (WGS) entry which is preliminary data.</text>
</comment>
<dbReference type="EMBL" id="JAANNP010000125">
    <property type="protein sequence ID" value="NHC16289.1"/>
    <property type="molecule type" value="Genomic_DNA"/>
</dbReference>
<dbReference type="InterPro" id="IPR029016">
    <property type="entry name" value="GAF-like_dom_sf"/>
</dbReference>
<feature type="domain" description="EAL" evidence="2">
    <location>
        <begin position="570"/>
        <end position="823"/>
    </location>
</feature>
<organism evidence="4 5">
    <name type="scientific">Motilibacter deserti</name>
    <dbReference type="NCBI Taxonomy" id="2714956"/>
    <lineage>
        <taxon>Bacteria</taxon>
        <taxon>Bacillati</taxon>
        <taxon>Actinomycetota</taxon>
        <taxon>Actinomycetes</taxon>
        <taxon>Motilibacterales</taxon>
        <taxon>Motilibacteraceae</taxon>
        <taxon>Motilibacter</taxon>
    </lineage>
</organism>
<keyword evidence="1" id="KW-0472">Membrane</keyword>
<dbReference type="CDD" id="cd01948">
    <property type="entry name" value="EAL"/>
    <property type="match status" value="1"/>
</dbReference>
<dbReference type="InterPro" id="IPR035919">
    <property type="entry name" value="EAL_sf"/>
</dbReference>
<dbReference type="SUPFAM" id="SSF55781">
    <property type="entry name" value="GAF domain-like"/>
    <property type="match status" value="1"/>
</dbReference>
<dbReference type="PANTHER" id="PTHR33121">
    <property type="entry name" value="CYCLIC DI-GMP PHOSPHODIESTERASE PDEF"/>
    <property type="match status" value="1"/>
</dbReference>
<protein>
    <submittedName>
        <fullName evidence="4">EAL domain-containing protein</fullName>
    </submittedName>
</protein>
<dbReference type="Proteomes" id="UP000800981">
    <property type="component" value="Unassembled WGS sequence"/>
</dbReference>
<feature type="transmembrane region" description="Helical" evidence="1">
    <location>
        <begin position="85"/>
        <end position="107"/>
    </location>
</feature>
<dbReference type="Pfam" id="PF13185">
    <property type="entry name" value="GAF_2"/>
    <property type="match status" value="1"/>
</dbReference>
<dbReference type="PROSITE" id="PS50883">
    <property type="entry name" value="EAL"/>
    <property type="match status" value="1"/>
</dbReference>
<dbReference type="RefSeq" id="WP_166284744.1">
    <property type="nucleotide sequence ID" value="NZ_JAANNP010000125.1"/>
</dbReference>
<dbReference type="InterPro" id="IPR001633">
    <property type="entry name" value="EAL_dom"/>
</dbReference>
<dbReference type="CDD" id="cd01949">
    <property type="entry name" value="GGDEF"/>
    <property type="match status" value="1"/>
</dbReference>
<feature type="transmembrane region" description="Helical" evidence="1">
    <location>
        <begin position="149"/>
        <end position="174"/>
    </location>
</feature>
<evidence type="ECO:0000259" key="3">
    <source>
        <dbReference type="PROSITE" id="PS50887"/>
    </source>
</evidence>
<feature type="domain" description="GGDEF" evidence="3">
    <location>
        <begin position="430"/>
        <end position="561"/>
    </location>
</feature>
<accession>A0ABX0H3C2</accession>
<name>A0ABX0H3C2_9ACTN</name>
<dbReference type="InterPro" id="IPR003018">
    <property type="entry name" value="GAF"/>
</dbReference>
<evidence type="ECO:0000256" key="1">
    <source>
        <dbReference type="SAM" id="Phobius"/>
    </source>
</evidence>
<dbReference type="SMART" id="SM00052">
    <property type="entry name" value="EAL"/>
    <property type="match status" value="1"/>
</dbReference>
<feature type="transmembrane region" description="Helical" evidence="1">
    <location>
        <begin position="46"/>
        <end position="65"/>
    </location>
</feature>
<feature type="transmembrane region" description="Helical" evidence="1">
    <location>
        <begin position="186"/>
        <end position="207"/>
    </location>
</feature>
<dbReference type="InterPro" id="IPR043128">
    <property type="entry name" value="Rev_trsase/Diguanyl_cyclase"/>
</dbReference>
<evidence type="ECO:0000313" key="4">
    <source>
        <dbReference type="EMBL" id="NHC16289.1"/>
    </source>
</evidence>
<evidence type="ECO:0000259" key="2">
    <source>
        <dbReference type="PROSITE" id="PS50883"/>
    </source>
</evidence>
<dbReference type="InterPro" id="IPR029787">
    <property type="entry name" value="Nucleotide_cyclase"/>
</dbReference>